<proteinExistence type="inferred from homology"/>
<dbReference type="InterPro" id="IPR006015">
    <property type="entry name" value="Universal_stress_UspA"/>
</dbReference>
<reference evidence="3 4" key="1">
    <citation type="submission" date="2023-08" db="EMBL/GenBank/DDBJ databases">
        <title>Functional and genomic diversity of the sorghum phyllosphere microbiome.</title>
        <authorList>
            <person name="Shade A."/>
        </authorList>
    </citation>
    <scope>NUCLEOTIDE SEQUENCE [LARGE SCALE GENOMIC DNA]</scope>
    <source>
        <strain evidence="3 4">SORGH_AS_0445</strain>
    </source>
</reference>
<evidence type="ECO:0000259" key="2">
    <source>
        <dbReference type="Pfam" id="PF00582"/>
    </source>
</evidence>
<dbReference type="Pfam" id="PF00582">
    <property type="entry name" value="Usp"/>
    <property type="match status" value="1"/>
</dbReference>
<evidence type="ECO:0000313" key="4">
    <source>
        <dbReference type="Proteomes" id="UP001249291"/>
    </source>
</evidence>
<dbReference type="EMBL" id="JAVIZQ010000001">
    <property type="protein sequence ID" value="MDR6141514.1"/>
    <property type="molecule type" value="Genomic_DNA"/>
</dbReference>
<evidence type="ECO:0000313" key="3">
    <source>
        <dbReference type="EMBL" id="MDR6141514.1"/>
    </source>
</evidence>
<gene>
    <name evidence="3" type="ORF">QE375_001068</name>
</gene>
<evidence type="ECO:0000256" key="1">
    <source>
        <dbReference type="ARBA" id="ARBA00008791"/>
    </source>
</evidence>
<keyword evidence="4" id="KW-1185">Reference proteome</keyword>
<sequence length="254" mass="26904">MPARFVLGIGDPQAANGAEAWADFHASRTGVPLVRVHVGPVDSDSASRRMRESTSRESVHLAGALPEALARFVNADDTLVIGTGKTGFIRSRVFGSLSLQIAAEVDCTVAVVPQVDLRFRRGVVAGVKDDDLLVPVVRACADEARARNQPIQLIHSSFTGLVPADIETRRPVLDRAVAEASAGVARTNIRTRTTGRPPAEALLDASRNASLLVVGAGQRRGAGHALGSVTHDVLLNINAPVLIVRRLPTERAES</sequence>
<dbReference type="Proteomes" id="UP001249291">
    <property type="component" value="Unassembled WGS sequence"/>
</dbReference>
<dbReference type="PRINTS" id="PR01438">
    <property type="entry name" value="UNVRSLSTRESS"/>
</dbReference>
<dbReference type="InterPro" id="IPR006016">
    <property type="entry name" value="UspA"/>
</dbReference>
<protein>
    <submittedName>
        <fullName evidence="3">Nucleotide-binding universal stress UspA family protein</fullName>
    </submittedName>
</protein>
<name>A0ABU1HQB2_9MICO</name>
<organism evidence="3 4">
    <name type="scientific">Microbacterium foliorum</name>
    <dbReference type="NCBI Taxonomy" id="104336"/>
    <lineage>
        <taxon>Bacteria</taxon>
        <taxon>Bacillati</taxon>
        <taxon>Actinomycetota</taxon>
        <taxon>Actinomycetes</taxon>
        <taxon>Micrococcales</taxon>
        <taxon>Microbacteriaceae</taxon>
        <taxon>Microbacterium</taxon>
    </lineage>
</organism>
<dbReference type="Gene3D" id="3.40.50.12370">
    <property type="match status" value="1"/>
</dbReference>
<dbReference type="SUPFAM" id="SSF52402">
    <property type="entry name" value="Adenine nucleotide alpha hydrolases-like"/>
    <property type="match status" value="2"/>
</dbReference>
<comment type="similarity">
    <text evidence="1">Belongs to the universal stress protein A family.</text>
</comment>
<accession>A0ABU1HQB2</accession>
<dbReference type="RefSeq" id="WP_309688494.1">
    <property type="nucleotide sequence ID" value="NZ_JAVIZQ010000001.1"/>
</dbReference>
<feature type="domain" description="UspA" evidence="2">
    <location>
        <begin position="123"/>
        <end position="245"/>
    </location>
</feature>
<comment type="caution">
    <text evidence="3">The sequence shown here is derived from an EMBL/GenBank/DDBJ whole genome shotgun (WGS) entry which is preliminary data.</text>
</comment>